<accession>L7UHQ3</accession>
<dbReference type="eggNOG" id="ENOG5032DKS">
    <property type="taxonomic scope" value="Bacteria"/>
</dbReference>
<evidence type="ECO:0000313" key="3">
    <source>
        <dbReference type="Proteomes" id="UP000011131"/>
    </source>
</evidence>
<proteinExistence type="predicted"/>
<reference evidence="2 3" key="1">
    <citation type="journal article" date="2013" name="Genome Announc.">
        <title>Complete genome sequence of Myxococcus stipitatus strain DSM 14675, a fruiting myxobacterium.</title>
        <authorList>
            <person name="Huntley S."/>
            <person name="Kneip S."/>
            <person name="Treuner-Lange A."/>
            <person name="Sogaard-Andersen L."/>
        </authorList>
    </citation>
    <scope>NUCLEOTIDE SEQUENCE [LARGE SCALE GENOMIC DNA]</scope>
    <source>
        <strain evidence="3">DSM 14675 / JCM 12634 / Mx s8</strain>
    </source>
</reference>
<name>L7UHQ3_MYXSD</name>
<dbReference type="HOGENOM" id="CLU_311869_0_0_7"/>
<organism evidence="2 3">
    <name type="scientific">Myxococcus stipitatus (strain DSM 14675 / JCM 12634 / Mx s8)</name>
    <dbReference type="NCBI Taxonomy" id="1278073"/>
    <lineage>
        <taxon>Bacteria</taxon>
        <taxon>Pseudomonadati</taxon>
        <taxon>Myxococcota</taxon>
        <taxon>Myxococcia</taxon>
        <taxon>Myxococcales</taxon>
        <taxon>Cystobacterineae</taxon>
        <taxon>Myxococcaceae</taxon>
        <taxon>Myxococcus</taxon>
    </lineage>
</organism>
<evidence type="ECO:0000256" key="1">
    <source>
        <dbReference type="SAM" id="SignalP"/>
    </source>
</evidence>
<dbReference type="KEGG" id="msd:MYSTI_05816"/>
<gene>
    <name evidence="2" type="ordered locus">MYSTI_05816</name>
</gene>
<protein>
    <submittedName>
        <fullName evidence="2">Endo-1,C4-beta-glucanase</fullName>
    </submittedName>
</protein>
<dbReference type="RefSeq" id="WP_015351347.1">
    <property type="nucleotide sequence ID" value="NC_020126.1"/>
</dbReference>
<feature type="chain" id="PRO_5003984045" evidence="1">
    <location>
        <begin position="18"/>
        <end position="948"/>
    </location>
</feature>
<feature type="signal peptide" evidence="1">
    <location>
        <begin position="1"/>
        <end position="17"/>
    </location>
</feature>
<evidence type="ECO:0000313" key="2">
    <source>
        <dbReference type="EMBL" id="AGC47092.1"/>
    </source>
</evidence>
<dbReference type="EMBL" id="CP004025">
    <property type="protein sequence ID" value="AGC47092.1"/>
    <property type="molecule type" value="Genomic_DNA"/>
</dbReference>
<sequence>MLWSCLVALSLSGLASADVVILNPAEMKGQVSFGPLSLNKFTLEATSTTGLTASKQFTSSPYSLTVESGHSYRSTLEAEFSNAIGTRATLKLERSVHTLVDNQAGPTTVDFTYPAASQVNTTITVTGGTVAQYEINAFVYTPTEQYSGKVHHFLGTPGPSTSAAWIPIIPSNRVFVSGLVYLRTRSGALEQRALTQQTLDMSQGQTSVAWAFDLTARGSLAGTITTPPGASVHFHNLYFQGVPGTATEGIQGERQLLSGSAYSLEVPPGPYDVALRSYYLPATQFSETKPYRVTVTTGATTTLDFAESLGIAQAPVLVTGFLSNADIARGQLWLEREDPLAPRVATAMDEGLANGRFDFSLPHGLWRKVSVFLSFGTDSRAPSLAAPEPFLDAEVYHLYKRNTAPVLTVPANTTLSYSTELLSLVRTTLYFDVKEAQPTDPEILLGSPSATLSRTHYEGGVARWNVNASSRGPETPKSLAALTVIAEPGIYQLDASAVVQGSTTQFSNQRITIAEPALTPVGTNVSVTPANTQDLQVTVSFPTVSGPGVTSVVESPLGPETPQGLKSFCSDGSSAEGVDCSPLFYDIDTTARFTEATVCVRRKFRAGNGLSQFLRLYHFNKDAFPSGQWEELPPPPGMTEPAIDCSADLAACGCASEASCGIDYTVDPPVNVIKVCGVTPGFSPFALFARPRTFTNTVDGVEYTGPTGPPSPRTWTVPKTGAYRLSATGASGASAAAGLSGGCGAKVEGVFTLQENDVLELRVGQKGTATTYSAGGGGGSFVTLNGSALLIAGGGGGLRAGATVNGRHASTGTAGTAGSTGANYTSGFIAGGADGQGGARAASYGAGGGGWFTSGASDGNYGEGGFSFSAGSKGGAGKSCGGLAHGGYGGGGAGNGCYGGGGGGGYSGGGGGRVGGGGGSLNTGTQQVATEAACTANGHGIITLSPVP</sequence>
<keyword evidence="1" id="KW-0732">Signal</keyword>
<dbReference type="Proteomes" id="UP000011131">
    <property type="component" value="Chromosome"/>
</dbReference>
<keyword evidence="3" id="KW-1185">Reference proteome</keyword>
<dbReference type="STRING" id="1278073.MYSTI_05816"/>
<dbReference type="PATRIC" id="fig|1278073.3.peg.5895"/>
<dbReference type="AlphaFoldDB" id="L7UHQ3"/>